<protein>
    <recommendedName>
        <fullName evidence="3">J domain-containing protein</fullName>
    </recommendedName>
</protein>
<dbReference type="EnsemblMetazoa" id="CLYHEMT002182.1">
    <property type="protein sequence ID" value="CLYHEMP002182.1"/>
    <property type="gene ID" value="CLYHEMG002182"/>
</dbReference>
<evidence type="ECO:0000313" key="2">
    <source>
        <dbReference type="Proteomes" id="UP000594262"/>
    </source>
</evidence>
<proteinExistence type="predicted"/>
<accession>A0A7M5TUP1</accession>
<reference evidence="1" key="1">
    <citation type="submission" date="2021-01" db="UniProtKB">
        <authorList>
            <consortium name="EnsemblMetazoa"/>
        </authorList>
    </citation>
    <scope>IDENTIFICATION</scope>
</reference>
<dbReference type="InterPro" id="IPR036869">
    <property type="entry name" value="J_dom_sf"/>
</dbReference>
<organism evidence="1 2">
    <name type="scientific">Clytia hemisphaerica</name>
    <dbReference type="NCBI Taxonomy" id="252671"/>
    <lineage>
        <taxon>Eukaryota</taxon>
        <taxon>Metazoa</taxon>
        <taxon>Cnidaria</taxon>
        <taxon>Hydrozoa</taxon>
        <taxon>Hydroidolina</taxon>
        <taxon>Leptothecata</taxon>
        <taxon>Obeliida</taxon>
        <taxon>Clytiidae</taxon>
        <taxon>Clytia</taxon>
    </lineage>
</organism>
<evidence type="ECO:0008006" key="3">
    <source>
        <dbReference type="Google" id="ProtNLM"/>
    </source>
</evidence>
<evidence type="ECO:0000313" key="1">
    <source>
        <dbReference type="EnsemblMetazoa" id="CLYHEMP002182.1"/>
    </source>
</evidence>
<dbReference type="AlphaFoldDB" id="A0A7M5TUP1"/>
<keyword evidence="2" id="KW-1185">Reference proteome</keyword>
<name>A0A7M5TUP1_9CNID</name>
<dbReference type="Proteomes" id="UP000594262">
    <property type="component" value="Unplaced"/>
</dbReference>
<sequence>KVCRHCAIKFAMSIEKKFKERFKQINEKRILFKPISEVCGGSFTEERKSIGKSYRNWLRRNHPDKNQHDANQTDEHKRNTLLLIKEYGNLLMRSEDGAVIITFYD</sequence>
<dbReference type="SUPFAM" id="SSF46565">
    <property type="entry name" value="Chaperone J-domain"/>
    <property type="match status" value="1"/>
</dbReference>
<dbReference type="Gene3D" id="1.10.287.110">
    <property type="entry name" value="DnaJ domain"/>
    <property type="match status" value="1"/>
</dbReference>